<dbReference type="GO" id="GO:0032259">
    <property type="term" value="P:methylation"/>
    <property type="evidence" value="ECO:0007669"/>
    <property type="project" value="UniProtKB-KW"/>
</dbReference>
<proteinExistence type="inferred from homology"/>
<dbReference type="InterPro" id="IPR036388">
    <property type="entry name" value="WH-like_DNA-bd_sf"/>
</dbReference>
<evidence type="ECO:0000313" key="9">
    <source>
        <dbReference type="RefSeq" id="XP_022727076.1"/>
    </source>
</evidence>
<dbReference type="FunFam" id="3.40.50.150:FF:000294">
    <property type="entry name" value="O-methyltransferase family protein"/>
    <property type="match status" value="1"/>
</dbReference>
<organism evidence="8 9">
    <name type="scientific">Durio zibethinus</name>
    <name type="common">Durian</name>
    <dbReference type="NCBI Taxonomy" id="66656"/>
    <lineage>
        <taxon>Eukaryota</taxon>
        <taxon>Viridiplantae</taxon>
        <taxon>Streptophyta</taxon>
        <taxon>Embryophyta</taxon>
        <taxon>Tracheophyta</taxon>
        <taxon>Spermatophyta</taxon>
        <taxon>Magnoliopsida</taxon>
        <taxon>eudicotyledons</taxon>
        <taxon>Gunneridae</taxon>
        <taxon>Pentapetalae</taxon>
        <taxon>rosids</taxon>
        <taxon>malvids</taxon>
        <taxon>Malvales</taxon>
        <taxon>Malvaceae</taxon>
        <taxon>Helicteroideae</taxon>
        <taxon>Durio</taxon>
    </lineage>
</organism>
<reference evidence="9" key="1">
    <citation type="submission" date="2025-08" db="UniProtKB">
        <authorList>
            <consortium name="RefSeq"/>
        </authorList>
    </citation>
    <scope>IDENTIFICATION</scope>
    <source>
        <tissue evidence="9">Fruit stalk</tissue>
    </source>
</reference>
<gene>
    <name evidence="9" type="primary">LOC111283002</name>
</gene>
<dbReference type="GO" id="GO:0008171">
    <property type="term" value="F:O-methyltransferase activity"/>
    <property type="evidence" value="ECO:0007669"/>
    <property type="project" value="InterPro"/>
</dbReference>
<dbReference type="Pfam" id="PF08100">
    <property type="entry name" value="Dimerisation"/>
    <property type="match status" value="1"/>
</dbReference>
<evidence type="ECO:0000256" key="3">
    <source>
        <dbReference type="ARBA" id="ARBA00022691"/>
    </source>
</evidence>
<dbReference type="SUPFAM" id="SSF46785">
    <property type="entry name" value="Winged helix' DNA-binding domain"/>
    <property type="match status" value="1"/>
</dbReference>
<dbReference type="AlphaFoldDB" id="A0A6P5XGS4"/>
<evidence type="ECO:0000259" key="6">
    <source>
        <dbReference type="Pfam" id="PF00891"/>
    </source>
</evidence>
<evidence type="ECO:0000256" key="4">
    <source>
        <dbReference type="ARBA" id="ARBA00038277"/>
    </source>
</evidence>
<evidence type="ECO:0000256" key="2">
    <source>
        <dbReference type="ARBA" id="ARBA00022679"/>
    </source>
</evidence>
<dbReference type="Gene3D" id="3.40.50.150">
    <property type="entry name" value="Vaccinia Virus protein VP39"/>
    <property type="match status" value="1"/>
</dbReference>
<name>A0A6P5XGS4_DURZI</name>
<dbReference type="RefSeq" id="XP_022727076.1">
    <property type="nucleotide sequence ID" value="XM_022871341.1"/>
</dbReference>
<dbReference type="PANTHER" id="PTHR11746">
    <property type="entry name" value="O-METHYLTRANSFERASE"/>
    <property type="match status" value="1"/>
</dbReference>
<feature type="domain" description="O-methyltransferase C-terminal" evidence="6">
    <location>
        <begin position="127"/>
        <end position="332"/>
    </location>
</feature>
<dbReference type="OrthoDB" id="1606438at2759"/>
<evidence type="ECO:0000313" key="8">
    <source>
        <dbReference type="Proteomes" id="UP000515121"/>
    </source>
</evidence>
<dbReference type="KEGG" id="dzi:111283002"/>
<evidence type="ECO:0000256" key="5">
    <source>
        <dbReference type="PIRSR" id="PIRSR005739-1"/>
    </source>
</evidence>
<evidence type="ECO:0000256" key="1">
    <source>
        <dbReference type="ARBA" id="ARBA00022603"/>
    </source>
</evidence>
<feature type="domain" description="O-methyltransferase dimerisation" evidence="7">
    <location>
        <begin position="17"/>
        <end position="105"/>
    </location>
</feature>
<keyword evidence="3" id="KW-0949">S-adenosyl-L-methionine</keyword>
<evidence type="ECO:0000259" key="7">
    <source>
        <dbReference type="Pfam" id="PF08100"/>
    </source>
</evidence>
<dbReference type="PROSITE" id="PS51683">
    <property type="entry name" value="SAM_OMT_II"/>
    <property type="match status" value="1"/>
</dbReference>
<keyword evidence="2" id="KW-0808">Transferase</keyword>
<dbReference type="InterPro" id="IPR016461">
    <property type="entry name" value="COMT-like"/>
</dbReference>
<dbReference type="GO" id="GO:0046983">
    <property type="term" value="F:protein dimerization activity"/>
    <property type="evidence" value="ECO:0007669"/>
    <property type="project" value="InterPro"/>
</dbReference>
<dbReference type="PIRSF" id="PIRSF005739">
    <property type="entry name" value="O-mtase"/>
    <property type="match status" value="1"/>
</dbReference>
<comment type="similarity">
    <text evidence="4">Belongs to the class I-like SAM-binding methyltransferase superfamily. Cation-independent O-methyltransferase family.</text>
</comment>
<accession>A0A6P5XGS4</accession>
<keyword evidence="8" id="KW-1185">Reference proteome</keyword>
<dbReference type="Proteomes" id="UP000515121">
    <property type="component" value="Unplaced"/>
</dbReference>
<protein>
    <submittedName>
        <fullName evidence="9">(R,S)-reticuline 7-O-methyltransferase-like</fullName>
    </submittedName>
</protein>
<sequence length="356" mass="39367">MESKEAEATLQSQATIWQYMFSFADSMALKFAVELRIADIIHSHDVPLTLAQIASCLDGGPSPDITCLARIMKLLVRRKLFTVHHPSDGGEPLYGLTHSSRWLLHDSELSLAPMILMQDHPWLMAPWHYFSQCVREGGTAFKMAHGCEIFEFASGNPKFNDLLNDAMSCTSKVVTREILSGHKEGFSSIGSLIDVGGGTGGLISGIVKAYPHIKGTNFDLPHVVEKAPTYPGVRHIGGDMFESIPKADAVIMKWILHDWSDEDCIKILRNCRNAIPAETGKVILVECVVQPDGSALFDDVRLIFDLLMLAHSSGGKERTELEWKKILKEGGFPRYKIINIPALPSIIEAYPIGENN</sequence>
<dbReference type="SUPFAM" id="SSF53335">
    <property type="entry name" value="S-adenosyl-L-methionine-dependent methyltransferases"/>
    <property type="match status" value="1"/>
</dbReference>
<feature type="active site" description="Proton acceptor" evidence="5">
    <location>
        <position position="257"/>
    </location>
</feature>
<dbReference type="InterPro" id="IPR036390">
    <property type="entry name" value="WH_DNA-bd_sf"/>
</dbReference>
<dbReference type="GeneID" id="111283002"/>
<dbReference type="InterPro" id="IPR001077">
    <property type="entry name" value="COMT_C"/>
</dbReference>
<dbReference type="InterPro" id="IPR029063">
    <property type="entry name" value="SAM-dependent_MTases_sf"/>
</dbReference>
<dbReference type="InterPro" id="IPR012967">
    <property type="entry name" value="COMT_dimerisation"/>
</dbReference>
<dbReference type="Pfam" id="PF00891">
    <property type="entry name" value="Methyltransf_2"/>
    <property type="match status" value="1"/>
</dbReference>
<keyword evidence="1" id="KW-0489">Methyltransferase</keyword>
<dbReference type="Gene3D" id="1.10.10.10">
    <property type="entry name" value="Winged helix-like DNA-binding domain superfamily/Winged helix DNA-binding domain"/>
    <property type="match status" value="1"/>
</dbReference>